<evidence type="ECO:0000313" key="2">
    <source>
        <dbReference type="Proteomes" id="UP000325313"/>
    </source>
</evidence>
<protein>
    <submittedName>
        <fullName evidence="1">Uncharacterized protein</fullName>
    </submittedName>
</protein>
<comment type="caution">
    <text evidence="1">The sequence shown here is derived from an EMBL/GenBank/DDBJ whole genome shotgun (WGS) entry which is preliminary data.</text>
</comment>
<evidence type="ECO:0000313" key="1">
    <source>
        <dbReference type="EMBL" id="KAA1124326.1"/>
    </source>
</evidence>
<proteinExistence type="predicted"/>
<name>A0A5B0REU2_PUCGR</name>
<accession>A0A5B0REU2</accession>
<dbReference type="Proteomes" id="UP000325313">
    <property type="component" value="Unassembled WGS sequence"/>
</dbReference>
<organism evidence="1 2">
    <name type="scientific">Puccinia graminis f. sp. tritici</name>
    <dbReference type="NCBI Taxonomy" id="56615"/>
    <lineage>
        <taxon>Eukaryota</taxon>
        <taxon>Fungi</taxon>
        <taxon>Dikarya</taxon>
        <taxon>Basidiomycota</taxon>
        <taxon>Pucciniomycotina</taxon>
        <taxon>Pucciniomycetes</taxon>
        <taxon>Pucciniales</taxon>
        <taxon>Pucciniaceae</taxon>
        <taxon>Puccinia</taxon>
    </lineage>
</organism>
<sequence>MRRDRASFGKWGVSMEAAPAPGVGRAWASPTTIGLASESSEGESLSLQRHLHLNFSSLSTPVPSSEGYRQFSITLCNSTSDDRMIFDQKRSMRASHEATHRDEIHEGFLNGERMIQDGSFERFNGELVKM</sequence>
<reference evidence="1 2" key="1">
    <citation type="submission" date="2019-05" db="EMBL/GenBank/DDBJ databases">
        <title>Emergence of the Ug99 lineage of the wheat stem rust pathogen through somatic hybridization.</title>
        <authorList>
            <person name="Li F."/>
            <person name="Upadhyaya N.M."/>
            <person name="Sperschneider J."/>
            <person name="Matny O."/>
            <person name="Nguyen-Phuc H."/>
            <person name="Mago R."/>
            <person name="Raley C."/>
            <person name="Miller M.E."/>
            <person name="Silverstein K.A.T."/>
            <person name="Henningsen E."/>
            <person name="Hirsch C.D."/>
            <person name="Visser B."/>
            <person name="Pretorius Z.A."/>
            <person name="Steffenson B.J."/>
            <person name="Schwessinger B."/>
            <person name="Dodds P.N."/>
            <person name="Figueroa M."/>
        </authorList>
    </citation>
    <scope>NUCLEOTIDE SEQUENCE [LARGE SCALE GENOMIC DNA]</scope>
    <source>
        <strain evidence="1 2">Ug99</strain>
    </source>
</reference>
<dbReference type="EMBL" id="VDEP01000204">
    <property type="protein sequence ID" value="KAA1124326.1"/>
    <property type="molecule type" value="Genomic_DNA"/>
</dbReference>
<gene>
    <name evidence="1" type="ORF">PGTUg99_026669</name>
</gene>
<dbReference type="AlphaFoldDB" id="A0A5B0REU2"/>